<dbReference type="GO" id="GO:0004497">
    <property type="term" value="F:monooxygenase activity"/>
    <property type="evidence" value="ECO:0007669"/>
    <property type="project" value="UniProtKB-KW"/>
</dbReference>
<comment type="caution">
    <text evidence="2">The sequence shown here is derived from an EMBL/GenBank/DDBJ whole genome shotgun (WGS) entry which is preliminary data.</text>
</comment>
<dbReference type="Proteomes" id="UP000292052">
    <property type="component" value="Unassembled WGS sequence"/>
</dbReference>
<dbReference type="GO" id="GO:0005506">
    <property type="term" value="F:iron ion binding"/>
    <property type="evidence" value="ECO:0007669"/>
    <property type="project" value="InterPro"/>
</dbReference>
<dbReference type="SUPFAM" id="SSF48264">
    <property type="entry name" value="Cytochrome P450"/>
    <property type="match status" value="1"/>
</dbReference>
<keyword evidence="1" id="KW-0503">Monooxygenase</keyword>
<sequence>MKLPRFITHDGAKRFISTTVCNNTIERSLDPKKLEHYRNLNALDNADIKPNGWDEAKPFEAIPGPKPLPIIGNTWRFILPKIGTFYGINFLDLFKILHEQYGDVMILKGMLSRKPMVLLFDVNDFETV</sequence>
<evidence type="ECO:0000313" key="2">
    <source>
        <dbReference type="EMBL" id="RZC10203.1"/>
    </source>
</evidence>
<dbReference type="STRING" id="1661398.A0A482VFQ9"/>
<dbReference type="EMBL" id="QDEB01104810">
    <property type="protein sequence ID" value="RZC10203.1"/>
    <property type="molecule type" value="Genomic_DNA"/>
</dbReference>
<dbReference type="Gene3D" id="1.10.630.10">
    <property type="entry name" value="Cytochrome P450"/>
    <property type="match status" value="1"/>
</dbReference>
<dbReference type="GO" id="GO:0016705">
    <property type="term" value="F:oxidoreductase activity, acting on paired donors, with incorporation or reduction of molecular oxygen"/>
    <property type="evidence" value="ECO:0007669"/>
    <property type="project" value="InterPro"/>
</dbReference>
<organism evidence="2 3">
    <name type="scientific">Asbolus verrucosus</name>
    <name type="common">Desert ironclad beetle</name>
    <dbReference type="NCBI Taxonomy" id="1661398"/>
    <lineage>
        <taxon>Eukaryota</taxon>
        <taxon>Metazoa</taxon>
        <taxon>Ecdysozoa</taxon>
        <taxon>Arthropoda</taxon>
        <taxon>Hexapoda</taxon>
        <taxon>Insecta</taxon>
        <taxon>Pterygota</taxon>
        <taxon>Neoptera</taxon>
        <taxon>Endopterygota</taxon>
        <taxon>Coleoptera</taxon>
        <taxon>Polyphaga</taxon>
        <taxon>Cucujiformia</taxon>
        <taxon>Tenebrionidae</taxon>
        <taxon>Pimeliinae</taxon>
        <taxon>Asbolus</taxon>
    </lineage>
</organism>
<accession>A0A482VFQ9</accession>
<dbReference type="AlphaFoldDB" id="A0A482VFQ9"/>
<dbReference type="GO" id="GO:0020037">
    <property type="term" value="F:heme binding"/>
    <property type="evidence" value="ECO:0007669"/>
    <property type="project" value="InterPro"/>
</dbReference>
<evidence type="ECO:0000313" key="3">
    <source>
        <dbReference type="Proteomes" id="UP000292052"/>
    </source>
</evidence>
<gene>
    <name evidence="2" type="ORF">BDFB_005201</name>
</gene>
<evidence type="ECO:0008006" key="4">
    <source>
        <dbReference type="Google" id="ProtNLM"/>
    </source>
</evidence>
<dbReference type="OrthoDB" id="6769613at2759"/>
<proteinExistence type="predicted"/>
<evidence type="ECO:0000256" key="1">
    <source>
        <dbReference type="ARBA" id="ARBA00023033"/>
    </source>
</evidence>
<name>A0A482VFQ9_ASBVE</name>
<reference evidence="2 3" key="1">
    <citation type="submission" date="2017-03" db="EMBL/GenBank/DDBJ databases">
        <title>Genome of the blue death feigning beetle - Asbolus verrucosus.</title>
        <authorList>
            <person name="Rider S.D."/>
        </authorList>
    </citation>
    <scope>NUCLEOTIDE SEQUENCE [LARGE SCALE GENOMIC DNA]</scope>
    <source>
        <strain evidence="2">Butters</strain>
        <tissue evidence="2">Head and leg muscle</tissue>
    </source>
</reference>
<dbReference type="InterPro" id="IPR036396">
    <property type="entry name" value="Cyt_P450_sf"/>
</dbReference>
<keyword evidence="3" id="KW-1185">Reference proteome</keyword>
<keyword evidence="1" id="KW-0560">Oxidoreductase</keyword>
<protein>
    <recommendedName>
        <fullName evidence="4">P450 domain containing protein</fullName>
    </recommendedName>
</protein>